<proteinExistence type="predicted"/>
<organism evidence="1">
    <name type="scientific">marine sediment metagenome</name>
    <dbReference type="NCBI Taxonomy" id="412755"/>
    <lineage>
        <taxon>unclassified sequences</taxon>
        <taxon>metagenomes</taxon>
        <taxon>ecological metagenomes</taxon>
    </lineage>
</organism>
<dbReference type="EMBL" id="LAZR01019691">
    <property type="protein sequence ID" value="KKL91593.1"/>
    <property type="molecule type" value="Genomic_DNA"/>
</dbReference>
<dbReference type="AlphaFoldDB" id="A0A0F9FZ44"/>
<comment type="caution">
    <text evidence="1">The sequence shown here is derived from an EMBL/GenBank/DDBJ whole genome shotgun (WGS) entry which is preliminary data.</text>
</comment>
<evidence type="ECO:0008006" key="2">
    <source>
        <dbReference type="Google" id="ProtNLM"/>
    </source>
</evidence>
<name>A0A0F9FZ44_9ZZZZ</name>
<accession>A0A0F9FZ44</accession>
<protein>
    <recommendedName>
        <fullName evidence="2">Aspartate ammonia-lyase</fullName>
    </recommendedName>
</protein>
<dbReference type="Gene3D" id="3.40.1350.10">
    <property type="match status" value="1"/>
</dbReference>
<gene>
    <name evidence="1" type="ORF">LCGC14_1893140</name>
</gene>
<dbReference type="GO" id="GO:0003676">
    <property type="term" value="F:nucleic acid binding"/>
    <property type="evidence" value="ECO:0007669"/>
    <property type="project" value="InterPro"/>
</dbReference>
<evidence type="ECO:0000313" key="1">
    <source>
        <dbReference type="EMBL" id="KKL91593.1"/>
    </source>
</evidence>
<reference evidence="1" key="1">
    <citation type="journal article" date="2015" name="Nature">
        <title>Complex archaea that bridge the gap between prokaryotes and eukaryotes.</title>
        <authorList>
            <person name="Spang A."/>
            <person name="Saw J.H."/>
            <person name="Jorgensen S.L."/>
            <person name="Zaremba-Niedzwiedzka K."/>
            <person name="Martijn J."/>
            <person name="Lind A.E."/>
            <person name="van Eijk R."/>
            <person name="Schleper C."/>
            <person name="Guy L."/>
            <person name="Ettema T.J."/>
        </authorList>
    </citation>
    <scope>NUCLEOTIDE SEQUENCE</scope>
</reference>
<sequence>MKVAKQNIGNAGEYFIAYLLSASNCIVTVTLGRAEGFDLLIVNPKNKTLKISVKTTFYKTKSLMMTKKVEELKTSDLFYAFVRFSDIHKLPDYWIVPSKIVAERIAFSHQKWLETPKRDGTPHKDSTIRKFYLVNHKNYPPNWETTLEQYKNNIDPILS</sequence>
<dbReference type="InterPro" id="IPR011856">
    <property type="entry name" value="tRNA_endonuc-like_dom_sf"/>
</dbReference>